<evidence type="ECO:0000313" key="8">
    <source>
        <dbReference type="Proteomes" id="UP000030651"/>
    </source>
</evidence>
<comment type="subcellular location">
    <subcellularLocation>
        <location evidence="1">Membrane</location>
        <topology evidence="1">Multi-pass membrane protein</topology>
    </subcellularLocation>
</comment>
<keyword evidence="3 6" id="KW-1133">Transmembrane helix</keyword>
<protein>
    <recommendedName>
        <fullName evidence="9">Sphingoid long-chain base transporter RSB1</fullName>
    </recommendedName>
</protein>
<feature type="transmembrane region" description="Helical" evidence="6">
    <location>
        <begin position="325"/>
        <end position="350"/>
    </location>
</feature>
<accession>W3XBZ7</accession>
<dbReference type="InParanoid" id="W3XBZ7"/>
<dbReference type="eggNOG" id="ENOG502QU4U">
    <property type="taxonomic scope" value="Eukaryota"/>
</dbReference>
<dbReference type="EMBL" id="KI912111">
    <property type="protein sequence ID" value="ETS83575.1"/>
    <property type="molecule type" value="Genomic_DNA"/>
</dbReference>
<sequence>MSTNGTQHFSTKNCKEPGPYCPVEATVLGYYPNLGANAFLVAGFATCLLVLLITGIRKKTWGYSAALVAGCILEVAGMYNLKYDTHLRAKHQDIMTFGSICSTTSSTEKTNADPGKFFHIVGYIGRIQMHANPFSKDAFQLQISAIVLAPTLLCISIYLTLKHAVLSLSPGLSRVRPRLYPLIFVPADVSCLILQAIGGGLAASAGSSGENADLLLAGDRVIIVGIALQVAVLLGFGTMATDYLVRVRRVLVRSAAAAASGNDDNDNVLAPGARALWVDKKARMFFFAVLGAYFGILIRCIYRIAEMSGGWGSTIMRDQPSFIVLEGFMVLIPVALLTAFPPGFLFPAMAEREAQRFRKKGKKSDEKSAAEGNTVETGVKPGDETSDGAEVAPVKAEKPLQV</sequence>
<dbReference type="GeneID" id="19270464"/>
<evidence type="ECO:0000256" key="2">
    <source>
        <dbReference type="ARBA" id="ARBA00022692"/>
    </source>
</evidence>
<dbReference type="GO" id="GO:0000324">
    <property type="term" value="C:fungal-type vacuole"/>
    <property type="evidence" value="ECO:0007669"/>
    <property type="project" value="TreeGrafter"/>
</dbReference>
<dbReference type="OMA" id="LAPTFIC"/>
<evidence type="ECO:0000313" key="7">
    <source>
        <dbReference type="EMBL" id="ETS83575.1"/>
    </source>
</evidence>
<gene>
    <name evidence="7" type="ORF">PFICI_05451</name>
</gene>
<dbReference type="Pfam" id="PF04479">
    <property type="entry name" value="RTA1"/>
    <property type="match status" value="1"/>
</dbReference>
<evidence type="ECO:0000256" key="3">
    <source>
        <dbReference type="ARBA" id="ARBA00022989"/>
    </source>
</evidence>
<dbReference type="OrthoDB" id="3358017at2759"/>
<dbReference type="FunCoup" id="W3XBZ7">
    <property type="interactions" value="40"/>
</dbReference>
<feature type="transmembrane region" description="Helical" evidence="6">
    <location>
        <begin position="34"/>
        <end position="54"/>
    </location>
</feature>
<dbReference type="PANTHER" id="PTHR31465:SF8">
    <property type="entry name" value="DOMAIN PROTEIN, PUTATIVE (AFU_ORTHOLOGUE AFUA_6G14140)-RELATED"/>
    <property type="match status" value="1"/>
</dbReference>
<feature type="region of interest" description="Disordered" evidence="5">
    <location>
        <begin position="356"/>
        <end position="402"/>
    </location>
</feature>
<evidence type="ECO:0000256" key="6">
    <source>
        <dbReference type="SAM" id="Phobius"/>
    </source>
</evidence>
<keyword evidence="4 6" id="KW-0472">Membrane</keyword>
<dbReference type="PANTHER" id="PTHR31465">
    <property type="entry name" value="PROTEIN RTA1-RELATED"/>
    <property type="match status" value="1"/>
</dbReference>
<feature type="transmembrane region" description="Helical" evidence="6">
    <location>
        <begin position="284"/>
        <end position="305"/>
    </location>
</feature>
<feature type="transmembrane region" description="Helical" evidence="6">
    <location>
        <begin position="139"/>
        <end position="161"/>
    </location>
</feature>
<feature type="transmembrane region" description="Helical" evidence="6">
    <location>
        <begin position="61"/>
        <end position="81"/>
    </location>
</feature>
<dbReference type="Proteomes" id="UP000030651">
    <property type="component" value="Unassembled WGS sequence"/>
</dbReference>
<dbReference type="HOGENOM" id="CLU_033465_6_1_1"/>
<evidence type="ECO:0008006" key="9">
    <source>
        <dbReference type="Google" id="ProtNLM"/>
    </source>
</evidence>
<evidence type="ECO:0000256" key="1">
    <source>
        <dbReference type="ARBA" id="ARBA00004141"/>
    </source>
</evidence>
<evidence type="ECO:0000256" key="5">
    <source>
        <dbReference type="SAM" id="MobiDB-lite"/>
    </source>
</evidence>
<name>W3XBZ7_PESFW</name>
<keyword evidence="2 6" id="KW-0812">Transmembrane</keyword>
<dbReference type="RefSeq" id="XP_007832223.1">
    <property type="nucleotide sequence ID" value="XM_007834032.1"/>
</dbReference>
<evidence type="ECO:0000256" key="4">
    <source>
        <dbReference type="ARBA" id="ARBA00023136"/>
    </source>
</evidence>
<dbReference type="GO" id="GO:0005886">
    <property type="term" value="C:plasma membrane"/>
    <property type="evidence" value="ECO:0007669"/>
    <property type="project" value="TreeGrafter"/>
</dbReference>
<dbReference type="KEGG" id="pfy:PFICI_05451"/>
<feature type="transmembrane region" description="Helical" evidence="6">
    <location>
        <begin position="222"/>
        <end position="245"/>
    </location>
</feature>
<proteinExistence type="predicted"/>
<feature type="transmembrane region" description="Helical" evidence="6">
    <location>
        <begin position="182"/>
        <end position="202"/>
    </location>
</feature>
<reference evidence="8" key="1">
    <citation type="journal article" date="2015" name="BMC Genomics">
        <title>Genomic and transcriptomic analysis of the endophytic fungus Pestalotiopsis fici reveals its lifestyle and high potential for synthesis of natural products.</title>
        <authorList>
            <person name="Wang X."/>
            <person name="Zhang X."/>
            <person name="Liu L."/>
            <person name="Xiang M."/>
            <person name="Wang W."/>
            <person name="Sun X."/>
            <person name="Che Y."/>
            <person name="Guo L."/>
            <person name="Liu G."/>
            <person name="Guo L."/>
            <person name="Wang C."/>
            <person name="Yin W.B."/>
            <person name="Stadler M."/>
            <person name="Zhang X."/>
            <person name="Liu X."/>
        </authorList>
    </citation>
    <scope>NUCLEOTIDE SEQUENCE [LARGE SCALE GENOMIC DNA]</scope>
    <source>
        <strain evidence="8">W106-1 / CGMCC3.15140</strain>
    </source>
</reference>
<keyword evidence="8" id="KW-1185">Reference proteome</keyword>
<organism evidence="7 8">
    <name type="scientific">Pestalotiopsis fici (strain W106-1 / CGMCC3.15140)</name>
    <dbReference type="NCBI Taxonomy" id="1229662"/>
    <lineage>
        <taxon>Eukaryota</taxon>
        <taxon>Fungi</taxon>
        <taxon>Dikarya</taxon>
        <taxon>Ascomycota</taxon>
        <taxon>Pezizomycotina</taxon>
        <taxon>Sordariomycetes</taxon>
        <taxon>Xylariomycetidae</taxon>
        <taxon>Amphisphaeriales</taxon>
        <taxon>Sporocadaceae</taxon>
        <taxon>Pestalotiopsis</taxon>
    </lineage>
</organism>
<dbReference type="AlphaFoldDB" id="W3XBZ7"/>
<dbReference type="InterPro" id="IPR007568">
    <property type="entry name" value="RTA1"/>
</dbReference>